<dbReference type="EMBL" id="JAQQBS010000002">
    <property type="protein sequence ID" value="KAK0173534.1"/>
    <property type="molecule type" value="Genomic_DNA"/>
</dbReference>
<dbReference type="GO" id="GO:0005886">
    <property type="term" value="C:plasma membrane"/>
    <property type="evidence" value="ECO:0007669"/>
    <property type="project" value="TreeGrafter"/>
</dbReference>
<reference evidence="2" key="1">
    <citation type="journal article" date="2023" name="bioRxiv">
        <title>Scaffold-level genome assemblies of two parasitoid biocontrol wasps reveal the parthenogenesis mechanism and an associated novel virus.</title>
        <authorList>
            <person name="Inwood S."/>
            <person name="Skelly J."/>
            <person name="Guhlin J."/>
            <person name="Harrop T."/>
            <person name="Goldson S."/>
            <person name="Dearden P."/>
        </authorList>
    </citation>
    <scope>NUCLEOTIDE SEQUENCE</scope>
    <source>
        <strain evidence="2">Irish</strain>
        <tissue evidence="2">Whole body</tissue>
    </source>
</reference>
<dbReference type="InterPro" id="IPR042089">
    <property type="entry name" value="Peptidase_M13_dom_2"/>
</dbReference>
<dbReference type="SUPFAM" id="SSF55486">
    <property type="entry name" value="Metalloproteases ('zincins'), catalytic domain"/>
    <property type="match status" value="1"/>
</dbReference>
<dbReference type="PANTHER" id="PTHR11733">
    <property type="entry name" value="ZINC METALLOPROTEASE FAMILY M13 NEPRILYSIN-RELATED"/>
    <property type="match status" value="1"/>
</dbReference>
<keyword evidence="3" id="KW-1185">Reference proteome</keyword>
<sequence length="249" mass="27987">MNSLGIMRLTFEEELKLVGQPVDKNMWITSPTIINAFYYYPGNSLTIPAGILQIPFFDGKLPDALNYGAIGAFIGHEISHGFDDVGSQYDENGNVRDWWSSKIKSEYNKRASCFKKKFSKYIIKIKNQSYKLDSIQTLSENIADTTGINALYKAFTIHSMKHPTQANVKLPGLEHLNSRKLLFLSWAHSFCARPKLSDLLNTMKSDTHSPATFRIIGTLSNIKAFSDTYQCAKGTTMNPADPVDKCGIW</sequence>
<proteinExistence type="predicted"/>
<dbReference type="Proteomes" id="UP001168990">
    <property type="component" value="Unassembled WGS sequence"/>
</dbReference>
<dbReference type="AlphaFoldDB" id="A0AA39FPP6"/>
<dbReference type="Gene3D" id="3.40.390.10">
    <property type="entry name" value="Collagenase (Catalytic Domain)"/>
    <property type="match status" value="1"/>
</dbReference>
<dbReference type="CDD" id="cd08662">
    <property type="entry name" value="M13"/>
    <property type="match status" value="1"/>
</dbReference>
<dbReference type="InterPro" id="IPR024079">
    <property type="entry name" value="MetalloPept_cat_dom_sf"/>
</dbReference>
<comment type="caution">
    <text evidence="2">The sequence shown here is derived from an EMBL/GenBank/DDBJ whole genome shotgun (WGS) entry which is preliminary data.</text>
</comment>
<feature type="domain" description="Peptidase M13 C-terminal" evidence="1">
    <location>
        <begin position="35"/>
        <end position="240"/>
    </location>
</feature>
<dbReference type="GO" id="GO:0004222">
    <property type="term" value="F:metalloendopeptidase activity"/>
    <property type="evidence" value="ECO:0007669"/>
    <property type="project" value="InterPro"/>
</dbReference>
<evidence type="ECO:0000313" key="2">
    <source>
        <dbReference type="EMBL" id="KAK0173534.1"/>
    </source>
</evidence>
<dbReference type="PANTHER" id="PTHR11733:SF237">
    <property type="entry name" value="NEPRILYSIN-LIKE 4"/>
    <property type="match status" value="1"/>
</dbReference>
<dbReference type="PRINTS" id="PR00786">
    <property type="entry name" value="NEPRILYSIN"/>
</dbReference>
<dbReference type="GO" id="GO:0016485">
    <property type="term" value="P:protein processing"/>
    <property type="evidence" value="ECO:0007669"/>
    <property type="project" value="TreeGrafter"/>
</dbReference>
<organism evidence="2 3">
    <name type="scientific">Microctonus aethiopoides</name>
    <dbReference type="NCBI Taxonomy" id="144406"/>
    <lineage>
        <taxon>Eukaryota</taxon>
        <taxon>Metazoa</taxon>
        <taxon>Ecdysozoa</taxon>
        <taxon>Arthropoda</taxon>
        <taxon>Hexapoda</taxon>
        <taxon>Insecta</taxon>
        <taxon>Pterygota</taxon>
        <taxon>Neoptera</taxon>
        <taxon>Endopterygota</taxon>
        <taxon>Hymenoptera</taxon>
        <taxon>Apocrita</taxon>
        <taxon>Ichneumonoidea</taxon>
        <taxon>Braconidae</taxon>
        <taxon>Euphorinae</taxon>
        <taxon>Microctonus</taxon>
    </lineage>
</organism>
<evidence type="ECO:0000259" key="1">
    <source>
        <dbReference type="Pfam" id="PF01431"/>
    </source>
</evidence>
<dbReference type="PROSITE" id="PS51885">
    <property type="entry name" value="NEPRILYSIN"/>
    <property type="match status" value="1"/>
</dbReference>
<dbReference type="Gene3D" id="1.10.1380.10">
    <property type="entry name" value="Neutral endopeptidase , domain2"/>
    <property type="match status" value="1"/>
</dbReference>
<name>A0AA39FPP6_9HYME</name>
<protein>
    <recommendedName>
        <fullName evidence="1">Peptidase M13 C-terminal domain-containing protein</fullName>
    </recommendedName>
</protein>
<dbReference type="InterPro" id="IPR018497">
    <property type="entry name" value="Peptidase_M13_C"/>
</dbReference>
<dbReference type="Pfam" id="PF01431">
    <property type="entry name" value="Peptidase_M13"/>
    <property type="match status" value="1"/>
</dbReference>
<reference evidence="2" key="2">
    <citation type="submission" date="2023-03" db="EMBL/GenBank/DDBJ databases">
        <authorList>
            <person name="Inwood S.N."/>
            <person name="Skelly J.G."/>
            <person name="Guhlin J."/>
            <person name="Harrop T.W.R."/>
            <person name="Goldson S.G."/>
            <person name="Dearden P.K."/>
        </authorList>
    </citation>
    <scope>NUCLEOTIDE SEQUENCE</scope>
    <source>
        <strain evidence="2">Irish</strain>
        <tissue evidence="2">Whole body</tissue>
    </source>
</reference>
<evidence type="ECO:0000313" key="3">
    <source>
        <dbReference type="Proteomes" id="UP001168990"/>
    </source>
</evidence>
<dbReference type="InterPro" id="IPR000718">
    <property type="entry name" value="Peptidase_M13"/>
</dbReference>
<accession>A0AA39FPP6</accession>
<gene>
    <name evidence="2" type="ORF">PV328_006713</name>
</gene>